<proteinExistence type="predicted"/>
<comment type="caution">
    <text evidence="1">The sequence shown here is derived from an EMBL/GenBank/DDBJ whole genome shotgun (WGS) entry which is preliminary data.</text>
</comment>
<evidence type="ECO:0008006" key="3">
    <source>
        <dbReference type="Google" id="ProtNLM"/>
    </source>
</evidence>
<sequence length="329" mass="36260">MSAPVRVRSQVWGLPGVLALAGLCLLVLLPQAWAGQAEMVFSYRPRPVPEGQERDFEEALMRLALDHTVAAEGPYRMEAAPDRVTTPRVVQDLRRRAYPGQIVVQTATAALMQELLYIPFPTDSGITGLRLALSTGVVADMTTEVRTLADLSRFSSVQGLGWQDVGILRDHGLPVEEISSRESMALMVARGRADLYWRGINEVSRDIAKAAEANAAGLTVAPGVALFYPLPKFFFAHRSDAAHLRRLERGLMAAWADGSFHALWQRYFAAAVTAVAFEGRTVFVLSNPDAGPVQDSLRRFELPEVSALRRRGRWITVQPLTAQGERMQP</sequence>
<dbReference type="SUPFAM" id="SSF53850">
    <property type="entry name" value="Periplasmic binding protein-like II"/>
    <property type="match status" value="1"/>
</dbReference>
<evidence type="ECO:0000313" key="2">
    <source>
        <dbReference type="Proteomes" id="UP000544872"/>
    </source>
</evidence>
<name>A0A7W9ZF44_NOVIT</name>
<dbReference type="AlphaFoldDB" id="A0A7W9ZF44"/>
<accession>A0A7W9ZF44</accession>
<keyword evidence="2" id="KW-1185">Reference proteome</keyword>
<dbReference type="RefSeq" id="WP_184260444.1">
    <property type="nucleotide sequence ID" value="NZ_JACIIX010000001.1"/>
</dbReference>
<reference evidence="1 2" key="1">
    <citation type="submission" date="2020-08" db="EMBL/GenBank/DDBJ databases">
        <title>Genomic Encyclopedia of Type Strains, Phase IV (KMG-IV): sequencing the most valuable type-strain genomes for metagenomic binning, comparative biology and taxonomic classification.</title>
        <authorList>
            <person name="Goeker M."/>
        </authorList>
    </citation>
    <scope>NUCLEOTIDE SEQUENCE [LARGE SCALE GENOMIC DNA]</scope>
    <source>
        <strain evidence="1 2">DSM 11590</strain>
    </source>
</reference>
<dbReference type="EMBL" id="JACIIX010000001">
    <property type="protein sequence ID" value="MBB6208884.1"/>
    <property type="molecule type" value="Genomic_DNA"/>
</dbReference>
<dbReference type="Proteomes" id="UP000544872">
    <property type="component" value="Unassembled WGS sequence"/>
</dbReference>
<protein>
    <recommendedName>
        <fullName evidence="3">Solute-binding protein family 3/N-terminal domain-containing protein</fullName>
    </recommendedName>
</protein>
<gene>
    <name evidence="1" type="ORF">FHS48_000265</name>
</gene>
<organism evidence="1 2">
    <name type="scientific">Novispirillum itersonii</name>
    <name type="common">Aquaspirillum itersonii</name>
    <dbReference type="NCBI Taxonomy" id="189"/>
    <lineage>
        <taxon>Bacteria</taxon>
        <taxon>Pseudomonadati</taxon>
        <taxon>Pseudomonadota</taxon>
        <taxon>Alphaproteobacteria</taxon>
        <taxon>Rhodospirillales</taxon>
        <taxon>Novispirillaceae</taxon>
        <taxon>Novispirillum</taxon>
    </lineage>
</organism>
<evidence type="ECO:0000313" key="1">
    <source>
        <dbReference type="EMBL" id="MBB6208884.1"/>
    </source>
</evidence>